<dbReference type="PRINTS" id="PR00370">
    <property type="entry name" value="FMOXYGENASE"/>
</dbReference>
<comment type="catalytic activity">
    <reaction evidence="20">
        <text>hypotaurine + NADH + O2 + H(+) = taurine + NAD(+) + H2O</text>
        <dbReference type="Rhea" id="RHEA:74111"/>
        <dbReference type="ChEBI" id="CHEBI:15377"/>
        <dbReference type="ChEBI" id="CHEBI:15378"/>
        <dbReference type="ChEBI" id="CHEBI:15379"/>
        <dbReference type="ChEBI" id="CHEBI:57540"/>
        <dbReference type="ChEBI" id="CHEBI:57853"/>
        <dbReference type="ChEBI" id="CHEBI:57945"/>
        <dbReference type="ChEBI" id="CHEBI:507393"/>
        <dbReference type="EC" id="1.14.13.8"/>
    </reaction>
    <physiologicalReaction direction="left-to-right" evidence="20">
        <dbReference type="Rhea" id="RHEA:74112"/>
    </physiologicalReaction>
</comment>
<protein>
    <recommendedName>
        <fullName evidence="16">Flavin-containing monooxygenase 1</fullName>
        <ecNumber evidence="15">1.14.13.148</ecNumber>
        <ecNumber evidence="4">1.14.13.8</ecNumber>
    </recommendedName>
    <alternativeName>
        <fullName evidence="18">Dimethylaniline monooxygenase [N-oxide-forming] 1</fullName>
    </alternativeName>
    <alternativeName>
        <fullName evidence="14">Dimethylaniline oxidase 1</fullName>
    </alternativeName>
    <alternativeName>
        <fullName evidence="17">Trimethylamine monooxygenase</fullName>
    </alternativeName>
</protein>
<evidence type="ECO:0000256" key="8">
    <source>
        <dbReference type="ARBA" id="ARBA00022827"/>
    </source>
</evidence>
<dbReference type="PRINTS" id="PR01121">
    <property type="entry name" value="FMOXYGENASE1"/>
</dbReference>
<evidence type="ECO:0000256" key="20">
    <source>
        <dbReference type="ARBA" id="ARBA00047338"/>
    </source>
</evidence>
<dbReference type="GO" id="GO:0004499">
    <property type="term" value="F:N,N-dimethylaniline monooxygenase activity"/>
    <property type="evidence" value="ECO:0007669"/>
    <property type="project" value="InterPro"/>
</dbReference>
<comment type="similarity">
    <text evidence="3">Belongs to the FMO family.</text>
</comment>
<comment type="catalytic activity">
    <reaction evidence="22">
        <text>trimethylamine + NADPH + O2 = trimethylamine N-oxide + NADP(+) + H2O</text>
        <dbReference type="Rhea" id="RHEA:31979"/>
        <dbReference type="ChEBI" id="CHEBI:15377"/>
        <dbReference type="ChEBI" id="CHEBI:15379"/>
        <dbReference type="ChEBI" id="CHEBI:15724"/>
        <dbReference type="ChEBI" id="CHEBI:57783"/>
        <dbReference type="ChEBI" id="CHEBI:58349"/>
        <dbReference type="ChEBI" id="CHEBI:58389"/>
        <dbReference type="EC" id="1.14.13.148"/>
    </reaction>
    <physiologicalReaction direction="left-to-right" evidence="22">
        <dbReference type="Rhea" id="RHEA:31980"/>
    </physiologicalReaction>
</comment>
<organism evidence="24 25">
    <name type="scientific">Polypterus senegalus</name>
    <name type="common">Senegal bichir</name>
    <dbReference type="NCBI Taxonomy" id="55291"/>
    <lineage>
        <taxon>Eukaryota</taxon>
        <taxon>Metazoa</taxon>
        <taxon>Chordata</taxon>
        <taxon>Craniata</taxon>
        <taxon>Vertebrata</taxon>
        <taxon>Euteleostomi</taxon>
        <taxon>Actinopterygii</taxon>
        <taxon>Polypteriformes</taxon>
        <taxon>Polypteridae</taxon>
        <taxon>Polypterus</taxon>
    </lineage>
</organism>
<dbReference type="InterPro" id="IPR050346">
    <property type="entry name" value="FMO-like"/>
</dbReference>
<evidence type="ECO:0000256" key="5">
    <source>
        <dbReference type="ARBA" id="ARBA00022630"/>
    </source>
</evidence>
<accession>A0A8X7X5S5</accession>
<evidence type="ECO:0000256" key="11">
    <source>
        <dbReference type="ARBA" id="ARBA00023002"/>
    </source>
</evidence>
<dbReference type="GO" id="GO:0050661">
    <property type="term" value="F:NADP binding"/>
    <property type="evidence" value="ECO:0007669"/>
    <property type="project" value="InterPro"/>
</dbReference>
<feature type="non-terminal residue" evidence="24">
    <location>
        <position position="1"/>
    </location>
</feature>
<comment type="cofactor">
    <cofactor evidence="1">
        <name>FAD</name>
        <dbReference type="ChEBI" id="CHEBI:57692"/>
    </cofactor>
</comment>
<keyword evidence="25" id="KW-1185">Reference proteome</keyword>
<evidence type="ECO:0000256" key="2">
    <source>
        <dbReference type="ARBA" id="ARBA00004389"/>
    </source>
</evidence>
<dbReference type="InterPro" id="IPR002253">
    <property type="entry name" value="Flavin_mOase_1"/>
</dbReference>
<dbReference type="EMBL" id="JAATIS010004524">
    <property type="protein sequence ID" value="KAG2461389.1"/>
    <property type="molecule type" value="Genomic_DNA"/>
</dbReference>
<keyword evidence="11" id="KW-0560">Oxidoreductase</keyword>
<evidence type="ECO:0000256" key="4">
    <source>
        <dbReference type="ARBA" id="ARBA00012850"/>
    </source>
</evidence>
<proteinExistence type="inferred from homology"/>
<dbReference type="InterPro" id="IPR000960">
    <property type="entry name" value="Flavin_mOase"/>
</dbReference>
<evidence type="ECO:0000256" key="19">
    <source>
        <dbReference type="ARBA" id="ARBA00045957"/>
    </source>
</evidence>
<evidence type="ECO:0000256" key="9">
    <source>
        <dbReference type="ARBA" id="ARBA00022857"/>
    </source>
</evidence>
<keyword evidence="13" id="KW-0472">Membrane</keyword>
<comment type="subcellular location">
    <subcellularLocation>
        <location evidence="2">Endoplasmic reticulum membrane</location>
        <topology evidence="2">Single-pass membrane protein</topology>
    </subcellularLocation>
</comment>
<evidence type="ECO:0000313" key="25">
    <source>
        <dbReference type="Proteomes" id="UP000886611"/>
    </source>
</evidence>
<dbReference type="InterPro" id="IPR036188">
    <property type="entry name" value="FAD/NAD-bd_sf"/>
</dbReference>
<dbReference type="Pfam" id="PF00743">
    <property type="entry name" value="FMO-like"/>
    <property type="match status" value="1"/>
</dbReference>
<evidence type="ECO:0000313" key="24">
    <source>
        <dbReference type="EMBL" id="KAG2461389.1"/>
    </source>
</evidence>
<keyword evidence="6" id="KW-0812">Transmembrane</keyword>
<keyword evidence="12 24" id="KW-0503">Monooxygenase</keyword>
<evidence type="ECO:0000256" key="13">
    <source>
        <dbReference type="ARBA" id="ARBA00023136"/>
    </source>
</evidence>
<comment type="catalytic activity">
    <reaction evidence="21">
        <text>hypotaurine + NADPH + O2 + H(+) = taurine + NADP(+) + H2O</text>
        <dbReference type="Rhea" id="RHEA:69819"/>
        <dbReference type="ChEBI" id="CHEBI:15377"/>
        <dbReference type="ChEBI" id="CHEBI:15378"/>
        <dbReference type="ChEBI" id="CHEBI:15379"/>
        <dbReference type="ChEBI" id="CHEBI:57783"/>
        <dbReference type="ChEBI" id="CHEBI:57853"/>
        <dbReference type="ChEBI" id="CHEBI:58349"/>
        <dbReference type="ChEBI" id="CHEBI:507393"/>
        <dbReference type="EC" id="1.14.13.8"/>
    </reaction>
    <physiologicalReaction direction="left-to-right" evidence="21">
        <dbReference type="Rhea" id="RHEA:69820"/>
    </physiologicalReaction>
</comment>
<dbReference type="Gene3D" id="3.50.50.60">
    <property type="entry name" value="FAD/NAD(P)-binding domain"/>
    <property type="match status" value="1"/>
</dbReference>
<keyword evidence="8" id="KW-0274">FAD</keyword>
<feature type="non-terminal residue" evidence="24">
    <location>
        <position position="641"/>
    </location>
</feature>
<gene>
    <name evidence="24" type="primary">Fmo2</name>
    <name evidence="24" type="ORF">GTO96_0009088</name>
</gene>
<keyword evidence="5" id="KW-0285">Flavoprotein</keyword>
<evidence type="ECO:0000256" key="22">
    <source>
        <dbReference type="ARBA" id="ARBA00048088"/>
    </source>
</evidence>
<dbReference type="PIRSF" id="PIRSF000332">
    <property type="entry name" value="FMO"/>
    <property type="match status" value="1"/>
</dbReference>
<dbReference type="EC" id="1.14.13.148" evidence="15"/>
<reference evidence="24 25" key="1">
    <citation type="journal article" date="2021" name="Cell">
        <title>Tracing the genetic footprints of vertebrate landing in non-teleost ray-finned fishes.</title>
        <authorList>
            <person name="Bi X."/>
            <person name="Wang K."/>
            <person name="Yang L."/>
            <person name="Pan H."/>
            <person name="Jiang H."/>
            <person name="Wei Q."/>
            <person name="Fang M."/>
            <person name="Yu H."/>
            <person name="Zhu C."/>
            <person name="Cai Y."/>
            <person name="He Y."/>
            <person name="Gan X."/>
            <person name="Zeng H."/>
            <person name="Yu D."/>
            <person name="Zhu Y."/>
            <person name="Jiang H."/>
            <person name="Qiu Q."/>
            <person name="Yang H."/>
            <person name="Zhang Y.E."/>
            <person name="Wang W."/>
            <person name="Zhu M."/>
            <person name="He S."/>
            <person name="Zhang G."/>
        </authorList>
    </citation>
    <scope>NUCLEOTIDE SEQUENCE [LARGE SCALE GENOMIC DNA]</scope>
    <source>
        <strain evidence="24">Bchr_013</strain>
    </source>
</reference>
<keyword evidence="10" id="KW-1133">Transmembrane helix</keyword>
<dbReference type="SUPFAM" id="SSF51905">
    <property type="entry name" value="FAD/NAD(P)-binding domain"/>
    <property type="match status" value="3"/>
</dbReference>
<comment type="catalytic activity">
    <reaction evidence="23">
        <text>N,N-dimethylaniline + NADPH + O2 + H(+) = N,N-dimethylaniline N-oxide + NADP(+) + H2O</text>
        <dbReference type="Rhea" id="RHEA:24468"/>
        <dbReference type="ChEBI" id="CHEBI:15377"/>
        <dbReference type="ChEBI" id="CHEBI:15378"/>
        <dbReference type="ChEBI" id="CHEBI:15379"/>
        <dbReference type="ChEBI" id="CHEBI:16269"/>
        <dbReference type="ChEBI" id="CHEBI:17735"/>
        <dbReference type="ChEBI" id="CHEBI:57783"/>
        <dbReference type="ChEBI" id="CHEBI:58349"/>
        <dbReference type="EC" id="1.14.13.8"/>
    </reaction>
    <physiologicalReaction direction="left-to-right" evidence="23">
        <dbReference type="Rhea" id="RHEA:24469"/>
    </physiologicalReaction>
</comment>
<evidence type="ECO:0000256" key="15">
    <source>
        <dbReference type="ARBA" id="ARBA00034528"/>
    </source>
</evidence>
<evidence type="ECO:0000256" key="1">
    <source>
        <dbReference type="ARBA" id="ARBA00001974"/>
    </source>
</evidence>
<evidence type="ECO:0000256" key="3">
    <source>
        <dbReference type="ARBA" id="ARBA00009183"/>
    </source>
</evidence>
<dbReference type="GO" id="GO:0005789">
    <property type="term" value="C:endoplasmic reticulum membrane"/>
    <property type="evidence" value="ECO:0007669"/>
    <property type="project" value="UniProtKB-SubCell"/>
</dbReference>
<sequence>MKSSMRASPGGDGGGGFFRMASNFATILFSATPSIVPRVHLVMAQSFLIGLFSRCASFQLRLLPQETSVQSTRRATMDWVFRAAVCPALMKRRVAVIGAGVAGLTAIKCCLEEGLQPVCFEQNDEIGGLWRFKEEPQDGQASIYHSLTTNTSKEMMCYSDFPFPAHVPNYLHHSKVLEYLHSYARHFDLLRHICFKTLVRSVKKRPDFARSGQWEVVTVNSEGLEESAIFDGVLVCTGHHTYPHLPLQDFPGIETFEGQHLHSRNYKRPERFQGKRVVVIGMRNSAGDIAVELSRVTEQVFLSTRGGCWLISRIASSGFPTDVSYNTRLVNLLLTLLPFTLVNWLVERQLQQRVQHHLYSIQPRHRVLSRIPTLNDELPSRIICGAVVVKPNVKELRGSSVVFEDGTVEDRIDVVIFATGYQVSFPFLDPSLLPVSKIRECLYKHVFPAALKRPTLTFIGLVGTRGSLLPVCELQSRWSARVIAGSQTLPPAKVLNEDIEKKSKVSKLRLAASQWETPEEDFISYMDELAVQIGVRPSVPWLFLRDPRLAKAVLLGPCTPYQYRLSGPGKWAGARGAILSQWARVMEPLRTRRCCDDPHSSGLLFGLTAATVLCVTVTCYVQWQHPALLPRLLKMAGPLAL</sequence>
<evidence type="ECO:0000256" key="14">
    <source>
        <dbReference type="ARBA" id="ARBA00029725"/>
    </source>
</evidence>
<dbReference type="InterPro" id="IPR020946">
    <property type="entry name" value="Flavin_mOase-like"/>
</dbReference>
<evidence type="ECO:0000256" key="17">
    <source>
        <dbReference type="ARBA" id="ARBA00034554"/>
    </source>
</evidence>
<evidence type="ECO:0000256" key="7">
    <source>
        <dbReference type="ARBA" id="ARBA00022824"/>
    </source>
</evidence>
<evidence type="ECO:0000256" key="16">
    <source>
        <dbReference type="ARBA" id="ARBA00034536"/>
    </source>
</evidence>
<evidence type="ECO:0000256" key="21">
    <source>
        <dbReference type="ARBA" id="ARBA00048041"/>
    </source>
</evidence>
<evidence type="ECO:0000256" key="6">
    <source>
        <dbReference type="ARBA" id="ARBA00022692"/>
    </source>
</evidence>
<evidence type="ECO:0000256" key="18">
    <source>
        <dbReference type="ARBA" id="ARBA00034561"/>
    </source>
</evidence>
<comment type="function">
    <text evidence="19">Broad spectrum monooxygenase that catalyzes the oxygenation of a wide variety of nitrogen- and sulfur-containing compounds including xenobiotics. Catalyzes the S-oxygenation of hypotaurine to produce taurine, an organic osmolyte involved in cell volume regulation as well as a variety of cytoprotective and developmental processes. In vitro, catalyzes the N-oxygenation of trimethylamine (TMA) to produce trimethylamine N-oxide (TMAO) and could therefore participate to the detoxification of this compound that is generated by the action of gut microbiota from dietary precursors such as choline, choline containing compounds, betaine or L-carnitine.</text>
</comment>
<name>A0A8X7X5S5_POLSE</name>
<evidence type="ECO:0000256" key="12">
    <source>
        <dbReference type="ARBA" id="ARBA00023033"/>
    </source>
</evidence>
<keyword evidence="7" id="KW-0256">Endoplasmic reticulum</keyword>
<dbReference type="PANTHER" id="PTHR23023">
    <property type="entry name" value="DIMETHYLANILINE MONOOXYGENASE"/>
    <property type="match status" value="1"/>
</dbReference>
<evidence type="ECO:0000256" key="23">
    <source>
        <dbReference type="ARBA" id="ARBA00049443"/>
    </source>
</evidence>
<dbReference type="FunFam" id="3.50.50.60:FF:000159">
    <property type="entry name" value="Dimethylaniline monooxygenase [N-oxide-forming]"/>
    <property type="match status" value="1"/>
</dbReference>
<dbReference type="AlphaFoldDB" id="A0A8X7X5S5"/>
<keyword evidence="9" id="KW-0521">NADP</keyword>
<dbReference type="GO" id="GO:0050660">
    <property type="term" value="F:flavin adenine dinucleotide binding"/>
    <property type="evidence" value="ECO:0007669"/>
    <property type="project" value="InterPro"/>
</dbReference>
<dbReference type="EC" id="1.14.13.8" evidence="4"/>
<dbReference type="Proteomes" id="UP000886611">
    <property type="component" value="Unassembled WGS sequence"/>
</dbReference>
<dbReference type="GO" id="GO:0034899">
    <property type="term" value="F:trimethylamine monooxygenase activity"/>
    <property type="evidence" value="ECO:0007669"/>
    <property type="project" value="UniProtKB-EC"/>
</dbReference>
<comment type="caution">
    <text evidence="24">The sequence shown here is derived from an EMBL/GenBank/DDBJ whole genome shotgun (WGS) entry which is preliminary data.</text>
</comment>
<evidence type="ECO:0000256" key="10">
    <source>
        <dbReference type="ARBA" id="ARBA00022989"/>
    </source>
</evidence>